<proteinExistence type="predicted"/>
<protein>
    <submittedName>
        <fullName evidence="1">Uncharacterized protein</fullName>
    </submittedName>
</protein>
<accession>A0ACB7IN81</accession>
<comment type="caution">
    <text evidence="1">The sequence shown here is derived from an EMBL/GenBank/DDBJ whole genome shotgun (WGS) entry which is preliminary data.</text>
</comment>
<organism evidence="1 2">
    <name type="scientific">Pleurotus cornucopiae</name>
    <name type="common">Cornucopia mushroom</name>
    <dbReference type="NCBI Taxonomy" id="5321"/>
    <lineage>
        <taxon>Eukaryota</taxon>
        <taxon>Fungi</taxon>
        <taxon>Dikarya</taxon>
        <taxon>Basidiomycota</taxon>
        <taxon>Agaricomycotina</taxon>
        <taxon>Agaricomycetes</taxon>
        <taxon>Agaricomycetidae</taxon>
        <taxon>Agaricales</taxon>
        <taxon>Pleurotineae</taxon>
        <taxon>Pleurotaceae</taxon>
        <taxon>Pleurotus</taxon>
    </lineage>
</organism>
<keyword evidence="2" id="KW-1185">Reference proteome</keyword>
<gene>
    <name evidence="1" type="ORF">CCMSSC00406_0006040</name>
</gene>
<dbReference type="EMBL" id="WQMT02000009">
    <property type="protein sequence ID" value="KAG9219638.1"/>
    <property type="molecule type" value="Genomic_DNA"/>
</dbReference>
<name>A0ACB7IN81_PLECO</name>
<sequence length="314" mass="35898">MGRLPPELVLLVFKELGRGGRTRRNCSLVCNDWRTFSLPFLYRRLYIQSRRELLACMVMMKNAPHIRPLIQEISTIYDAPDAADPEDNSFDIDDADIREFVRGFVHLHTISSSGFTIFDIPPVLPGSLVTALCIHDRWVNAQELSLLFDASANTIRSLTLDEVAFRDPPPAGDLSQLPTINMAVLEDREYGDDDYGPFSVTNLSIRWQHEWSLLDEISDLTCKLVLPYKIQHLEIVSLYDIPFHFNDIEVIDDFETFILDLHDHGSLRKLTFTFEPMYGDEPRGVGLVDRFVKLKSLGILDVRVGSWSILHPAH</sequence>
<evidence type="ECO:0000313" key="1">
    <source>
        <dbReference type="EMBL" id="KAG9219638.1"/>
    </source>
</evidence>
<reference evidence="1 2" key="1">
    <citation type="journal article" date="2021" name="Appl. Environ. Microbiol.">
        <title>Genetic linkage and physical mapping for an oyster mushroom Pleurotus cornucopiae and QTL analysis for the trait cap color.</title>
        <authorList>
            <person name="Zhang Y."/>
            <person name="Gao W."/>
            <person name="Sonnenberg A."/>
            <person name="Chen Q."/>
            <person name="Zhang J."/>
            <person name="Huang C."/>
        </authorList>
    </citation>
    <scope>NUCLEOTIDE SEQUENCE [LARGE SCALE GENOMIC DNA]</scope>
    <source>
        <strain evidence="1">CCMSSC00406</strain>
    </source>
</reference>
<dbReference type="Proteomes" id="UP000824881">
    <property type="component" value="Unassembled WGS sequence"/>
</dbReference>
<evidence type="ECO:0000313" key="2">
    <source>
        <dbReference type="Proteomes" id="UP000824881"/>
    </source>
</evidence>